<dbReference type="Gene3D" id="3.30.420.360">
    <property type="match status" value="1"/>
</dbReference>
<feature type="domain" description="YrdC-like" evidence="2">
    <location>
        <begin position="1"/>
        <end position="141"/>
    </location>
</feature>
<dbReference type="GO" id="GO:0008270">
    <property type="term" value="F:zinc ion binding"/>
    <property type="evidence" value="ECO:0007669"/>
    <property type="project" value="TreeGrafter"/>
</dbReference>
<protein>
    <submittedName>
        <fullName evidence="3">Carbamoyltransferase hypF</fullName>
        <ecNumber evidence="3">2.1.3.-</ecNumber>
    </submittedName>
</protein>
<dbReference type="GO" id="GO:0016743">
    <property type="term" value="F:carboxyl- or carbamoyltransferase activity"/>
    <property type="evidence" value="ECO:0007669"/>
    <property type="project" value="TreeGrafter"/>
</dbReference>
<dbReference type="PANTHER" id="PTHR42959:SF1">
    <property type="entry name" value="CARBAMOYLTRANSFERASE HYPF"/>
    <property type="match status" value="1"/>
</dbReference>
<evidence type="ECO:0000259" key="2">
    <source>
        <dbReference type="PROSITE" id="PS51163"/>
    </source>
</evidence>
<dbReference type="PROSITE" id="PS51163">
    <property type="entry name" value="YRDC"/>
    <property type="match status" value="1"/>
</dbReference>
<dbReference type="AlphaFoldDB" id="A0A4U9D0N5"/>
<dbReference type="GO" id="GO:0003725">
    <property type="term" value="F:double-stranded RNA binding"/>
    <property type="evidence" value="ECO:0007669"/>
    <property type="project" value="InterPro"/>
</dbReference>
<evidence type="ECO:0000313" key="4">
    <source>
        <dbReference type="Proteomes" id="UP000339249"/>
    </source>
</evidence>
<dbReference type="Gene3D" id="3.30.110.120">
    <property type="match status" value="1"/>
</dbReference>
<feature type="region of interest" description="Disordered" evidence="1">
    <location>
        <begin position="279"/>
        <end position="319"/>
    </location>
</feature>
<evidence type="ECO:0000313" key="3">
    <source>
        <dbReference type="EMBL" id="VTN11167.1"/>
    </source>
</evidence>
<evidence type="ECO:0000256" key="1">
    <source>
        <dbReference type="SAM" id="MobiDB-lite"/>
    </source>
</evidence>
<reference evidence="3 4" key="1">
    <citation type="submission" date="2019-04" db="EMBL/GenBank/DDBJ databases">
        <authorList>
            <consortium name="Pathogen Informatics"/>
        </authorList>
    </citation>
    <scope>NUCLEOTIDE SEQUENCE [LARGE SCALE GENOMIC DNA]</scope>
    <source>
        <strain evidence="3 4">NCTC9185</strain>
    </source>
</reference>
<dbReference type="Gene3D" id="3.90.870.40">
    <property type="match status" value="1"/>
</dbReference>
<sequence length="329" mass="34559">MATLRQRKHRPAKPLAVMLPTAEGLPAEALALLSSPAAPVVLVDKTRIDGLCDDIAPGLAEAGVMLASNPLQHLVLQALARPVVMTSGNLSGRPPALTNERALADLAGIADGFLLHNRDIVQRMDDSVVRQSGEMLRRSRGYVPDALPLPPGFHDLPPLLCLGADMKNTFCLVRGGEAVLSQHFGDLGDEGVEAQWREALRLMQEIYAFTPQGIVADAHPGYRSAKWAASMLLPTSGCCITTPTPPPAWRSTAGRWRVGTSSPWCWTASAWGGRRAVGRRMPAGELPPVRASGGPAGGGAPRRRSGGVSAVAQPAGPLPGLCAGLAKLS</sequence>
<dbReference type="EC" id="2.1.3.-" evidence="3"/>
<dbReference type="InterPro" id="IPR051060">
    <property type="entry name" value="Carbamoyltrans_HypF-like"/>
</dbReference>
<dbReference type="InterPro" id="IPR017945">
    <property type="entry name" value="DHBP_synth_RibB-like_a/b_dom"/>
</dbReference>
<dbReference type="SUPFAM" id="SSF55821">
    <property type="entry name" value="YrdC/RibB"/>
    <property type="match status" value="1"/>
</dbReference>
<gene>
    <name evidence="3" type="primary">hypF_2</name>
    <name evidence="3" type="ORF">NCTC9185_03116</name>
</gene>
<dbReference type="InterPro" id="IPR041440">
    <property type="entry name" value="HypF_C"/>
</dbReference>
<keyword evidence="3" id="KW-0808">Transferase</keyword>
<accession>A0A4U9D0N5</accession>
<proteinExistence type="predicted"/>
<dbReference type="GO" id="GO:0051604">
    <property type="term" value="P:protein maturation"/>
    <property type="evidence" value="ECO:0007669"/>
    <property type="project" value="TreeGrafter"/>
</dbReference>
<dbReference type="Pfam" id="PF01300">
    <property type="entry name" value="Sua5_yciO_yrdC"/>
    <property type="match status" value="1"/>
</dbReference>
<organism evidence="3 4">
    <name type="scientific">Raoultella terrigena</name>
    <name type="common">Klebsiella terrigena</name>
    <dbReference type="NCBI Taxonomy" id="577"/>
    <lineage>
        <taxon>Bacteria</taxon>
        <taxon>Pseudomonadati</taxon>
        <taxon>Pseudomonadota</taxon>
        <taxon>Gammaproteobacteria</taxon>
        <taxon>Enterobacterales</taxon>
        <taxon>Enterobacteriaceae</taxon>
        <taxon>Klebsiella/Raoultella group</taxon>
        <taxon>Raoultella</taxon>
    </lineage>
</organism>
<dbReference type="PANTHER" id="PTHR42959">
    <property type="entry name" value="CARBAMOYLTRANSFERASE"/>
    <property type="match status" value="1"/>
</dbReference>
<dbReference type="Pfam" id="PF17788">
    <property type="entry name" value="HypF_C"/>
    <property type="match status" value="1"/>
</dbReference>
<dbReference type="Proteomes" id="UP000339249">
    <property type="component" value="Unassembled WGS sequence"/>
</dbReference>
<dbReference type="EMBL" id="CABDVU010000001">
    <property type="protein sequence ID" value="VTN11167.1"/>
    <property type="molecule type" value="Genomic_DNA"/>
</dbReference>
<name>A0A4U9D0N5_RAOTE</name>
<dbReference type="InterPro" id="IPR006070">
    <property type="entry name" value="Sua5-like_dom"/>
</dbReference>